<evidence type="ECO:0000313" key="3">
    <source>
        <dbReference type="Proteomes" id="UP000245133"/>
    </source>
</evidence>
<evidence type="ECO:0000313" key="2">
    <source>
        <dbReference type="EMBL" id="GBF49860.1"/>
    </source>
</evidence>
<gene>
    <name evidence="2" type="primary">clpS</name>
    <name evidence="2" type="ORF">LPTSP4_13800</name>
</gene>
<dbReference type="SUPFAM" id="SSF54736">
    <property type="entry name" value="ClpS-like"/>
    <property type="match status" value="1"/>
</dbReference>
<protein>
    <submittedName>
        <fullName evidence="2">ATP-dependent Clp protease adaptor protein ClpS</fullName>
    </submittedName>
</protein>
<dbReference type="AlphaFoldDB" id="A0A2P2DZ09"/>
<dbReference type="PANTHER" id="PTHR33473:SF17">
    <property type="entry name" value="ATP-DEPENDENT CLP PROTEASE ADAPTER PROTEIN CLPS1, CHLOROPLASTIC"/>
    <property type="match status" value="1"/>
</dbReference>
<dbReference type="PANTHER" id="PTHR33473">
    <property type="entry name" value="ATP-DEPENDENT CLP PROTEASE ADAPTER PROTEIN CLPS1, CHLOROPLASTIC"/>
    <property type="match status" value="1"/>
</dbReference>
<feature type="domain" description="Adaptor protein ClpS core" evidence="1">
    <location>
        <begin position="26"/>
        <end position="90"/>
    </location>
</feature>
<keyword evidence="2" id="KW-0378">Hydrolase</keyword>
<dbReference type="InterPro" id="IPR003769">
    <property type="entry name" value="ClpS_core"/>
</dbReference>
<dbReference type="GO" id="GO:0006508">
    <property type="term" value="P:proteolysis"/>
    <property type="evidence" value="ECO:0007669"/>
    <property type="project" value="UniProtKB-KW"/>
</dbReference>
<reference evidence="2 3" key="1">
    <citation type="submission" date="2018-02" db="EMBL/GenBank/DDBJ databases">
        <title>Novel Leptospira species isolated from soil and water in Japan.</title>
        <authorList>
            <person name="Nakao R."/>
            <person name="Masuzawa T."/>
        </authorList>
    </citation>
    <scope>NUCLEOTIDE SEQUENCE [LARGE SCALE GENOMIC DNA]</scope>
    <source>
        <strain evidence="2 3">YH101</strain>
    </source>
</reference>
<keyword evidence="3" id="KW-1185">Reference proteome</keyword>
<comment type="caution">
    <text evidence="2">The sequence shown here is derived from an EMBL/GenBank/DDBJ whole genome shotgun (WGS) entry which is preliminary data.</text>
</comment>
<sequence>MSTRRKIDVLIEEDTLSEEENIYFRKVILYNDSVNEFSHVEMCLMKICFKNKKEAKMIAIEAHNHGKAVCFIGSLEECETVSEKLSNEGLTVSIQI</sequence>
<dbReference type="RefSeq" id="WP_108975109.1">
    <property type="nucleotide sequence ID" value="NZ_BFBB01000003.1"/>
</dbReference>
<dbReference type="InterPro" id="IPR014719">
    <property type="entry name" value="Ribosomal_bL12_C/ClpS-like"/>
</dbReference>
<dbReference type="Proteomes" id="UP000245133">
    <property type="component" value="Unassembled WGS sequence"/>
</dbReference>
<organism evidence="2 3">
    <name type="scientific">Leptospira ryugenii</name>
    <dbReference type="NCBI Taxonomy" id="1917863"/>
    <lineage>
        <taxon>Bacteria</taxon>
        <taxon>Pseudomonadati</taxon>
        <taxon>Spirochaetota</taxon>
        <taxon>Spirochaetia</taxon>
        <taxon>Leptospirales</taxon>
        <taxon>Leptospiraceae</taxon>
        <taxon>Leptospira</taxon>
    </lineage>
</organism>
<dbReference type="OrthoDB" id="330779at2"/>
<name>A0A2P2DZ09_9LEPT</name>
<evidence type="ECO:0000259" key="1">
    <source>
        <dbReference type="Pfam" id="PF02617"/>
    </source>
</evidence>
<dbReference type="GO" id="GO:0030163">
    <property type="term" value="P:protein catabolic process"/>
    <property type="evidence" value="ECO:0007669"/>
    <property type="project" value="InterPro"/>
</dbReference>
<dbReference type="InterPro" id="IPR022935">
    <property type="entry name" value="ClpS"/>
</dbReference>
<dbReference type="Gene3D" id="3.30.1390.10">
    <property type="match status" value="1"/>
</dbReference>
<accession>A0A2P2DZ09</accession>
<proteinExistence type="predicted"/>
<dbReference type="Pfam" id="PF02617">
    <property type="entry name" value="ClpS"/>
    <property type="match status" value="1"/>
</dbReference>
<dbReference type="GO" id="GO:0008233">
    <property type="term" value="F:peptidase activity"/>
    <property type="evidence" value="ECO:0007669"/>
    <property type="project" value="UniProtKB-KW"/>
</dbReference>
<dbReference type="EMBL" id="BFBB01000003">
    <property type="protein sequence ID" value="GBF49860.1"/>
    <property type="molecule type" value="Genomic_DNA"/>
</dbReference>
<keyword evidence="2" id="KW-0645">Protease</keyword>